<sequence length="497" mass="55711">MPEFLADPSVLTKEKLKSELLANNVSLPGGEQRKDVYVQLYLQHLTARNALAPGPGPPDFSSDEEREPTPLGARGRGDGAAAGRKATKKTDKPRPEEKDDLDVTELSNEDLQEQLVKYGVNPGPIVATTRKVYEKKLLKLMEQGPELKSPAPLPTPAISSSAENTRQNGNNDSDQYSDNEEDPKVELKLEKREPLKSKTKAPITLKQRRLVEHNQTYSQDEVTETVWTSGSSKSGPLQAISRESTRVSRRTPRKRVETTAQLPIDDAVMSESTPIAETILTSSNETLQVVNRVPGNFKHATPIQSISEFSDLSRRTSKKPLMTTEHFHLPQQEETCRPHQCFYGYVGHTQSSDLLNTAMIEEVVEKTHTEERRVERDILKEMFPYEASTPTGISASCRRPIKGAASRPIEFSDFRVEESFSSKYVPKYGLSTDMKSEKATTKKERSIPMWIKILLFVVVSVFLFLVYQTMETNQGNPFSKYLMSAYEADSDSVAQPD</sequence>
<dbReference type="GO" id="GO:0006355">
    <property type="term" value="P:regulation of DNA-templated transcription"/>
    <property type="evidence" value="ECO:0007669"/>
    <property type="project" value="Ensembl"/>
</dbReference>
<evidence type="ECO:0000256" key="1">
    <source>
        <dbReference type="ARBA" id="ARBA00004123"/>
    </source>
</evidence>
<dbReference type="FunFam" id="1.10.720.40:FF:000002">
    <property type="entry name" value="Thymopoietin isoform alpha"/>
    <property type="match status" value="1"/>
</dbReference>
<keyword evidence="6" id="KW-0238">DNA-binding</keyword>
<feature type="compositionally biased region" description="Polar residues" evidence="8">
    <location>
        <begin position="157"/>
        <end position="174"/>
    </location>
</feature>
<dbReference type="KEGG" id="cpoo:109316781"/>
<dbReference type="GO" id="GO:0031965">
    <property type="term" value="C:nuclear membrane"/>
    <property type="evidence" value="ECO:0007669"/>
    <property type="project" value="Ensembl"/>
</dbReference>
<dbReference type="InterPro" id="IPR051656">
    <property type="entry name" value="LEM_domain"/>
</dbReference>
<evidence type="ECO:0000256" key="3">
    <source>
        <dbReference type="ARBA" id="ARBA00022481"/>
    </source>
</evidence>
<dbReference type="FunFam" id="1.10.720.40:FF:000001">
    <property type="entry name" value="LEM domain containing 2, isoform CRA_a"/>
    <property type="match status" value="1"/>
</dbReference>
<dbReference type="PROSITE" id="PS50955">
    <property type="entry name" value="LEM_LIKE"/>
    <property type="match status" value="1"/>
</dbReference>
<keyword evidence="9" id="KW-0812">Transmembrane</keyword>
<evidence type="ECO:0000256" key="5">
    <source>
        <dbReference type="ARBA" id="ARBA00022990"/>
    </source>
</evidence>
<gene>
    <name evidence="12" type="primary">TMPO</name>
</gene>
<dbReference type="GO" id="GO:0003677">
    <property type="term" value="F:DNA binding"/>
    <property type="evidence" value="ECO:0007669"/>
    <property type="project" value="UniProtKB-KW"/>
</dbReference>
<proteinExistence type="inferred from homology"/>
<dbReference type="RefSeq" id="XP_019400644.1">
    <property type="nucleotide sequence ID" value="XM_019545099.1"/>
</dbReference>
<feature type="domain" description="LEM-like" evidence="11">
    <location>
        <begin position="5"/>
        <end position="48"/>
    </location>
</feature>
<evidence type="ECO:0000256" key="6">
    <source>
        <dbReference type="ARBA" id="ARBA00023125"/>
    </source>
</evidence>
<dbReference type="GeneID" id="109316781"/>
<dbReference type="PANTHER" id="PTHR12019">
    <property type="entry name" value="LAMINA-ASSOCIATED POLYPEPTIDE THYMOPOIETIN"/>
    <property type="match status" value="1"/>
</dbReference>
<keyword evidence="4" id="KW-0597">Phosphoprotein</keyword>
<evidence type="ECO:0000256" key="8">
    <source>
        <dbReference type="SAM" id="MobiDB-lite"/>
    </source>
</evidence>
<feature type="transmembrane region" description="Helical" evidence="9">
    <location>
        <begin position="449"/>
        <end position="467"/>
    </location>
</feature>
<keyword evidence="7" id="KW-0539">Nucleus</keyword>
<dbReference type="AlphaFoldDB" id="A0A7M4FQG4"/>
<dbReference type="PANTHER" id="PTHR12019:SF9">
    <property type="entry name" value="THYMOPOIETIN"/>
    <property type="match status" value="1"/>
</dbReference>
<dbReference type="Pfam" id="PF03020">
    <property type="entry name" value="LEM"/>
    <property type="match status" value="1"/>
</dbReference>
<dbReference type="InterPro" id="IPR011015">
    <property type="entry name" value="LEM/LEM-like_dom_sf"/>
</dbReference>
<keyword evidence="3" id="KW-0488">Methylation</keyword>
<feature type="compositionally biased region" description="Acidic residues" evidence="8">
    <location>
        <begin position="98"/>
        <end position="108"/>
    </location>
</feature>
<keyword evidence="13" id="KW-1185">Reference proteome</keyword>
<feature type="region of interest" description="Disordered" evidence="8">
    <location>
        <begin position="48"/>
        <end position="108"/>
    </location>
</feature>
<protein>
    <submittedName>
        <fullName evidence="12">Thymopoietin</fullName>
    </submittedName>
</protein>
<dbReference type="OMA" id="TPFRMEE"/>
<dbReference type="GeneTree" id="ENSGT00940000154098"/>
<dbReference type="SMART" id="SM01261">
    <property type="entry name" value="Thymopoietin"/>
    <property type="match status" value="1"/>
</dbReference>
<organism evidence="12 13">
    <name type="scientific">Crocodylus porosus</name>
    <name type="common">Saltwater crocodile</name>
    <name type="synonym">Estuarine crocodile</name>
    <dbReference type="NCBI Taxonomy" id="8502"/>
    <lineage>
        <taxon>Eukaryota</taxon>
        <taxon>Metazoa</taxon>
        <taxon>Chordata</taxon>
        <taxon>Craniata</taxon>
        <taxon>Vertebrata</taxon>
        <taxon>Euteleostomi</taxon>
        <taxon>Archelosauria</taxon>
        <taxon>Archosauria</taxon>
        <taxon>Crocodylia</taxon>
        <taxon>Longirostres</taxon>
        <taxon>Crocodylidae</taxon>
        <taxon>Crocodylus</taxon>
    </lineage>
</organism>
<evidence type="ECO:0000313" key="13">
    <source>
        <dbReference type="Proteomes" id="UP000594220"/>
    </source>
</evidence>
<dbReference type="CDD" id="cd12935">
    <property type="entry name" value="LEM_like"/>
    <property type="match status" value="1"/>
</dbReference>
<comment type="similarity">
    <text evidence="2">Belongs to the LEM family.</text>
</comment>
<dbReference type="Proteomes" id="UP000594220">
    <property type="component" value="Unplaced"/>
</dbReference>
<dbReference type="Ensembl" id="ENSCPRT00005032272.1">
    <property type="protein sequence ID" value="ENSCPRP00005027612.1"/>
    <property type="gene ID" value="ENSCPRG00005019134.1"/>
</dbReference>
<evidence type="ECO:0000256" key="4">
    <source>
        <dbReference type="ARBA" id="ARBA00022553"/>
    </source>
</evidence>
<evidence type="ECO:0000313" key="12">
    <source>
        <dbReference type="Ensembl" id="ENSCPRP00005027612.1"/>
    </source>
</evidence>
<dbReference type="PROSITE" id="PS50954">
    <property type="entry name" value="LEM"/>
    <property type="match status" value="1"/>
</dbReference>
<dbReference type="CDD" id="cd12940">
    <property type="entry name" value="LEM_LAP2_LEMD1"/>
    <property type="match status" value="1"/>
</dbReference>
<keyword evidence="9" id="KW-1133">Transmembrane helix</keyword>
<feature type="region of interest" description="Disordered" evidence="8">
    <location>
        <begin position="144"/>
        <end position="198"/>
    </location>
</feature>
<reference evidence="12" key="1">
    <citation type="submission" date="2025-08" db="UniProtKB">
        <authorList>
            <consortium name="Ensembl"/>
        </authorList>
    </citation>
    <scope>IDENTIFICATION</scope>
</reference>
<name>A0A7M4FQG4_CROPO</name>
<dbReference type="Pfam" id="PF08198">
    <property type="entry name" value="Thymopoietin"/>
    <property type="match status" value="1"/>
</dbReference>
<evidence type="ECO:0000256" key="9">
    <source>
        <dbReference type="SAM" id="Phobius"/>
    </source>
</evidence>
<dbReference type="CTD" id="7112"/>
<keyword evidence="9" id="KW-0472">Membrane</keyword>
<dbReference type="OrthoDB" id="10072362at2759"/>
<dbReference type="InterPro" id="IPR003887">
    <property type="entry name" value="LEM_dom"/>
</dbReference>
<feature type="compositionally biased region" description="Basic and acidic residues" evidence="8">
    <location>
        <begin position="88"/>
        <end position="97"/>
    </location>
</feature>
<dbReference type="InterPro" id="IPR013146">
    <property type="entry name" value="LEM-like_dom"/>
</dbReference>
<feature type="compositionally biased region" description="Basic and acidic residues" evidence="8">
    <location>
        <begin position="182"/>
        <end position="196"/>
    </location>
</feature>
<reference evidence="12" key="2">
    <citation type="submission" date="2025-09" db="UniProtKB">
        <authorList>
            <consortium name="Ensembl"/>
        </authorList>
    </citation>
    <scope>IDENTIFICATION</scope>
</reference>
<keyword evidence="5" id="KW-0007">Acetylation</keyword>
<dbReference type="SUPFAM" id="SSF63451">
    <property type="entry name" value="LEM domain"/>
    <property type="match status" value="2"/>
</dbReference>
<comment type="subcellular location">
    <subcellularLocation>
        <location evidence="1">Nucleus</location>
    </subcellularLocation>
</comment>
<evidence type="ECO:0000259" key="10">
    <source>
        <dbReference type="PROSITE" id="PS50954"/>
    </source>
</evidence>
<feature type="region of interest" description="Disordered" evidence="8">
    <location>
        <begin position="227"/>
        <end position="257"/>
    </location>
</feature>
<dbReference type="Gene3D" id="1.10.720.40">
    <property type="match status" value="2"/>
</dbReference>
<dbReference type="SMART" id="SM00540">
    <property type="entry name" value="LEM"/>
    <property type="match status" value="1"/>
</dbReference>
<evidence type="ECO:0000256" key="7">
    <source>
        <dbReference type="ARBA" id="ARBA00023242"/>
    </source>
</evidence>
<evidence type="ECO:0000256" key="2">
    <source>
        <dbReference type="ARBA" id="ARBA00007744"/>
    </source>
</evidence>
<evidence type="ECO:0000259" key="11">
    <source>
        <dbReference type="PROSITE" id="PS50955"/>
    </source>
</evidence>
<feature type="domain" description="LEM" evidence="10">
    <location>
        <begin position="100"/>
        <end position="144"/>
    </location>
</feature>
<accession>A0A7M4FQG4</accession>